<name>A0A3L8SFU1_CHLGU</name>
<evidence type="ECO:0000313" key="1">
    <source>
        <dbReference type="EMBL" id="RLW00707.1"/>
    </source>
</evidence>
<reference evidence="1 2" key="1">
    <citation type="journal article" date="2018" name="Proc. R. Soc. B">
        <title>A non-coding region near Follistatin controls head colour polymorphism in the Gouldian finch.</title>
        <authorList>
            <person name="Toomey M.B."/>
            <person name="Marques C.I."/>
            <person name="Andrade P."/>
            <person name="Araujo P.M."/>
            <person name="Sabatino S."/>
            <person name="Gazda M.A."/>
            <person name="Afonso S."/>
            <person name="Lopes R.J."/>
            <person name="Corbo J.C."/>
            <person name="Carneiro M."/>
        </authorList>
    </citation>
    <scope>NUCLEOTIDE SEQUENCE [LARGE SCALE GENOMIC DNA]</scope>
    <source>
        <strain evidence="1">Red01</strain>
        <tissue evidence="1">Muscle</tissue>
    </source>
</reference>
<keyword evidence="2" id="KW-1185">Reference proteome</keyword>
<accession>A0A3L8SFU1</accession>
<comment type="caution">
    <text evidence="1">The sequence shown here is derived from an EMBL/GenBank/DDBJ whole genome shotgun (WGS) entry which is preliminary data.</text>
</comment>
<proteinExistence type="predicted"/>
<gene>
    <name evidence="1" type="ORF">DV515_00008719</name>
</gene>
<dbReference type="EMBL" id="QUSF01000026">
    <property type="protein sequence ID" value="RLW00707.1"/>
    <property type="molecule type" value="Genomic_DNA"/>
</dbReference>
<dbReference type="Proteomes" id="UP000276834">
    <property type="component" value="Unassembled WGS sequence"/>
</dbReference>
<protein>
    <submittedName>
        <fullName evidence="1">Uncharacterized protein</fullName>
    </submittedName>
</protein>
<organism evidence="1 2">
    <name type="scientific">Chloebia gouldiae</name>
    <name type="common">Gouldian finch</name>
    <name type="synonym">Erythrura gouldiae</name>
    <dbReference type="NCBI Taxonomy" id="44316"/>
    <lineage>
        <taxon>Eukaryota</taxon>
        <taxon>Metazoa</taxon>
        <taxon>Chordata</taxon>
        <taxon>Craniata</taxon>
        <taxon>Vertebrata</taxon>
        <taxon>Euteleostomi</taxon>
        <taxon>Archelosauria</taxon>
        <taxon>Archosauria</taxon>
        <taxon>Dinosauria</taxon>
        <taxon>Saurischia</taxon>
        <taxon>Theropoda</taxon>
        <taxon>Coelurosauria</taxon>
        <taxon>Aves</taxon>
        <taxon>Neognathae</taxon>
        <taxon>Neoaves</taxon>
        <taxon>Telluraves</taxon>
        <taxon>Australaves</taxon>
        <taxon>Passeriformes</taxon>
        <taxon>Passeroidea</taxon>
        <taxon>Passeridae</taxon>
        <taxon>Chloebia</taxon>
    </lineage>
</organism>
<dbReference type="AlphaFoldDB" id="A0A3L8SFU1"/>
<sequence>MENVGVTPHLNGATDIEEGLNVCLSHLYLPRQLSILIQDNLIHYTTLTTPDFDSEMMNCKMALRCHIKRLENTGSGAGSFVMLSGAQTT</sequence>
<evidence type="ECO:0000313" key="2">
    <source>
        <dbReference type="Proteomes" id="UP000276834"/>
    </source>
</evidence>